<dbReference type="Gene3D" id="3.10.270.10">
    <property type="entry name" value="Urate Oxidase"/>
    <property type="match status" value="1"/>
</dbReference>
<dbReference type="InterPro" id="IPR002042">
    <property type="entry name" value="Uricase"/>
</dbReference>
<evidence type="ECO:0000256" key="4">
    <source>
        <dbReference type="ARBA" id="ARBA00023002"/>
    </source>
</evidence>
<dbReference type="Pfam" id="PF01014">
    <property type="entry name" value="Uricase"/>
    <property type="match status" value="1"/>
</dbReference>
<proteinExistence type="predicted"/>
<dbReference type="Proteomes" id="UP000664781">
    <property type="component" value="Unassembled WGS sequence"/>
</dbReference>
<name>A0A939FKS9_9ACTN</name>
<dbReference type="GO" id="GO:0006144">
    <property type="term" value="P:purine nucleobase metabolic process"/>
    <property type="evidence" value="ECO:0007669"/>
    <property type="project" value="UniProtKB-KW"/>
</dbReference>
<dbReference type="GO" id="GO:0004846">
    <property type="term" value="F:urate oxidase activity"/>
    <property type="evidence" value="ECO:0007669"/>
    <property type="project" value="UniProtKB-EC"/>
</dbReference>
<comment type="caution">
    <text evidence="5">The sequence shown here is derived from an EMBL/GenBank/DDBJ whole genome shotgun (WGS) entry which is preliminary data.</text>
</comment>
<keyword evidence="3" id="KW-0659">Purine metabolism</keyword>
<evidence type="ECO:0000313" key="5">
    <source>
        <dbReference type="EMBL" id="MBO0653971.1"/>
    </source>
</evidence>
<evidence type="ECO:0000256" key="3">
    <source>
        <dbReference type="ARBA" id="ARBA00022631"/>
    </source>
</evidence>
<keyword evidence="4" id="KW-0560">Oxidoreductase</keyword>
<organism evidence="5 6">
    <name type="scientific">Streptomyces triculaminicus</name>
    <dbReference type="NCBI Taxonomy" id="2816232"/>
    <lineage>
        <taxon>Bacteria</taxon>
        <taxon>Bacillati</taxon>
        <taxon>Actinomycetota</taxon>
        <taxon>Actinomycetes</taxon>
        <taxon>Kitasatosporales</taxon>
        <taxon>Streptomycetaceae</taxon>
        <taxon>Streptomyces</taxon>
    </lineage>
</organism>
<dbReference type="EC" id="1.7.3.3" evidence="2"/>
<dbReference type="AlphaFoldDB" id="A0A939FKS9"/>
<evidence type="ECO:0000256" key="2">
    <source>
        <dbReference type="ARBA" id="ARBA00012598"/>
    </source>
</evidence>
<reference evidence="5" key="1">
    <citation type="submission" date="2021-03" db="EMBL/GenBank/DDBJ databases">
        <title>Streptomyces strains.</title>
        <authorList>
            <person name="Lund M.B."/>
            <person name="Toerring T."/>
        </authorList>
    </citation>
    <scope>NUCLEOTIDE SEQUENCE</scope>
    <source>
        <strain evidence="5">JCM 4242</strain>
    </source>
</reference>
<protein>
    <recommendedName>
        <fullName evidence="2">factor independent urate hydroxylase</fullName>
        <ecNumber evidence="2">1.7.3.3</ecNumber>
    </recommendedName>
</protein>
<gene>
    <name evidence="5" type="ORF">J1792_14650</name>
</gene>
<keyword evidence="6" id="KW-1185">Reference proteome</keyword>
<accession>A0A939FKS9</accession>
<comment type="pathway">
    <text evidence="1">Purine metabolism; urate degradation; (S)-allantoin from urate: step 1/3.</text>
</comment>
<dbReference type="EMBL" id="JAFMOF010000002">
    <property type="protein sequence ID" value="MBO0653971.1"/>
    <property type="molecule type" value="Genomic_DNA"/>
</dbReference>
<evidence type="ECO:0000313" key="6">
    <source>
        <dbReference type="Proteomes" id="UP000664781"/>
    </source>
</evidence>
<evidence type="ECO:0000256" key="1">
    <source>
        <dbReference type="ARBA" id="ARBA00004831"/>
    </source>
</evidence>
<dbReference type="SUPFAM" id="SSF55620">
    <property type="entry name" value="Tetrahydrobiopterin biosynthesis enzymes-like"/>
    <property type="match status" value="1"/>
</dbReference>
<sequence>MTWQHAERDTDHRACRQRAGRALTEAFTGHTSRSSQHTFYQLGAAVLDACPEIAHVRVEGAHLTRALVDLPPFGAENDGRVYTAADHQRSTVAVDVHRT</sequence>